<dbReference type="InterPro" id="IPR050515">
    <property type="entry name" value="Beta-lactam/transpept"/>
</dbReference>
<name>A0A926E337_9FIRM</name>
<reference evidence="9" key="1">
    <citation type="submission" date="2020-08" db="EMBL/GenBank/DDBJ databases">
        <title>Genome public.</title>
        <authorList>
            <person name="Liu C."/>
            <person name="Sun Q."/>
        </authorList>
    </citation>
    <scope>NUCLEOTIDE SEQUENCE</scope>
    <source>
        <strain evidence="9">NSJ-33</strain>
    </source>
</reference>
<keyword evidence="10" id="KW-1185">Reference proteome</keyword>
<proteinExistence type="inferred from homology"/>
<feature type="transmembrane region" description="Helical" evidence="7">
    <location>
        <begin position="12"/>
        <end position="32"/>
    </location>
</feature>
<dbReference type="GO" id="GO:0005886">
    <property type="term" value="C:plasma membrane"/>
    <property type="evidence" value="ECO:0007669"/>
    <property type="project" value="TreeGrafter"/>
</dbReference>
<keyword evidence="6" id="KW-0046">Antibiotic resistance</keyword>
<keyword evidence="7" id="KW-1133">Transmembrane helix</keyword>
<gene>
    <name evidence="9" type="ORF">H8710_10065</name>
</gene>
<dbReference type="RefSeq" id="WP_249295395.1">
    <property type="nucleotide sequence ID" value="NZ_JACRSV010000003.1"/>
</dbReference>
<evidence type="ECO:0000256" key="3">
    <source>
        <dbReference type="ARBA" id="ARBA00012865"/>
    </source>
</evidence>
<accession>A0A926E337</accession>
<dbReference type="InterPro" id="IPR036138">
    <property type="entry name" value="PBP_dimer_sf"/>
</dbReference>
<evidence type="ECO:0000256" key="7">
    <source>
        <dbReference type="SAM" id="Phobius"/>
    </source>
</evidence>
<dbReference type="GO" id="GO:0071555">
    <property type="term" value="P:cell wall organization"/>
    <property type="evidence" value="ECO:0007669"/>
    <property type="project" value="TreeGrafter"/>
</dbReference>
<protein>
    <recommendedName>
        <fullName evidence="3">beta-lactamase</fullName>
        <ecNumber evidence="3">3.5.2.6</ecNumber>
    </recommendedName>
</protein>
<dbReference type="Gene3D" id="3.90.1310.10">
    <property type="entry name" value="Penicillin-binding protein 2a (Domain 2)"/>
    <property type="match status" value="1"/>
</dbReference>
<dbReference type="PANTHER" id="PTHR30627:SF6">
    <property type="entry name" value="BETA-LACTAMASE YBXI-RELATED"/>
    <property type="match status" value="1"/>
</dbReference>
<dbReference type="GO" id="GO:0008800">
    <property type="term" value="F:beta-lactamase activity"/>
    <property type="evidence" value="ECO:0007669"/>
    <property type="project" value="UniProtKB-EC"/>
</dbReference>
<keyword evidence="4" id="KW-0732">Signal</keyword>
<evidence type="ECO:0000256" key="2">
    <source>
        <dbReference type="ARBA" id="ARBA00007898"/>
    </source>
</evidence>
<dbReference type="GO" id="GO:0046677">
    <property type="term" value="P:response to antibiotic"/>
    <property type="evidence" value="ECO:0007669"/>
    <property type="project" value="UniProtKB-KW"/>
</dbReference>
<feature type="domain" description="Penicillin-binding protein transpeptidase" evidence="8">
    <location>
        <begin position="224"/>
        <end position="531"/>
    </location>
</feature>
<evidence type="ECO:0000256" key="1">
    <source>
        <dbReference type="ARBA" id="ARBA00001526"/>
    </source>
</evidence>
<comment type="similarity">
    <text evidence="2">Belongs to the class-D beta-lactamase family.</text>
</comment>
<dbReference type="SUPFAM" id="SSF56601">
    <property type="entry name" value="beta-lactamase/transpeptidase-like"/>
    <property type="match status" value="1"/>
</dbReference>
<evidence type="ECO:0000256" key="4">
    <source>
        <dbReference type="ARBA" id="ARBA00022729"/>
    </source>
</evidence>
<dbReference type="InterPro" id="IPR001460">
    <property type="entry name" value="PCN-bd_Tpept"/>
</dbReference>
<dbReference type="InterPro" id="IPR012338">
    <property type="entry name" value="Beta-lactam/transpept-like"/>
</dbReference>
<dbReference type="Gene3D" id="3.40.710.10">
    <property type="entry name" value="DD-peptidase/beta-lactamase superfamily"/>
    <property type="match status" value="1"/>
</dbReference>
<dbReference type="AlphaFoldDB" id="A0A926E337"/>
<dbReference type="Proteomes" id="UP000610760">
    <property type="component" value="Unassembled WGS sequence"/>
</dbReference>
<dbReference type="PANTHER" id="PTHR30627">
    <property type="entry name" value="PEPTIDOGLYCAN D,D-TRANSPEPTIDASE"/>
    <property type="match status" value="1"/>
</dbReference>
<dbReference type="GO" id="GO:0008658">
    <property type="term" value="F:penicillin binding"/>
    <property type="evidence" value="ECO:0007669"/>
    <property type="project" value="InterPro"/>
</dbReference>
<dbReference type="Pfam" id="PF00905">
    <property type="entry name" value="Transpeptidase"/>
    <property type="match status" value="1"/>
</dbReference>
<sequence length="540" mass="58312">MQPFTKGIEKRTIIFFAGFVLLFSLLYVRLGYLSTSPGLTETAKNQSKYTLTIEQRRGQIYDCNLLPMVNRTGKSLYAVLPTSSNMKPVLDAVSRESRDVVSDLLQAAKPFLLQSDKEIQADNVTPFYQSQRYERYQLAPHIIGYLDSEKNGVTGIEKGYNDFLAQHTSKTQVVYTMDGLGHGMPGVEPEIRETGSDPAGIVLSIDKDIQTVIQNEGGRGLKKGAIVVMDPYNGEIKGAASFPLFTPTDLSKSVRDTENSPMINRAFLPYNVGSTFKIVTAAAALEAGIPLSETAECTGSVDVSGQIIRCHKRDGHGTLDMLDAMKESCNPYFIHLGLKVGGGSLLSMAERFGFGQGYQLAPNIYTADGTLPSKQDMLNPAEVANLSFGQGKLTATPVQVAQMISVVANGGYLVAPKLVVGQTLDGQTVERTADIAPKQIISGEIASQIQSFLVHCVMVADGQNALPEKTTAGGKTGTAQTGRFNDEEKELEQGWFAGFFPASNPRYVVVVLSEETGYGNTTAAPVFSKIADALAEKVKE</sequence>
<dbReference type="SUPFAM" id="SSF56519">
    <property type="entry name" value="Penicillin binding protein dimerisation domain"/>
    <property type="match status" value="1"/>
</dbReference>
<comment type="catalytic activity">
    <reaction evidence="1">
        <text>a beta-lactam + H2O = a substituted beta-amino acid</text>
        <dbReference type="Rhea" id="RHEA:20401"/>
        <dbReference type="ChEBI" id="CHEBI:15377"/>
        <dbReference type="ChEBI" id="CHEBI:35627"/>
        <dbReference type="ChEBI" id="CHEBI:140347"/>
        <dbReference type="EC" id="3.5.2.6"/>
    </reaction>
</comment>
<dbReference type="EMBL" id="JACRSV010000003">
    <property type="protein sequence ID" value="MBC8560406.1"/>
    <property type="molecule type" value="Genomic_DNA"/>
</dbReference>
<organism evidence="9 10">
    <name type="scientific">Fumia xinanensis</name>
    <dbReference type="NCBI Taxonomy" id="2763659"/>
    <lineage>
        <taxon>Bacteria</taxon>
        <taxon>Bacillati</taxon>
        <taxon>Bacillota</taxon>
        <taxon>Clostridia</taxon>
        <taxon>Eubacteriales</taxon>
        <taxon>Oscillospiraceae</taxon>
        <taxon>Fumia</taxon>
    </lineage>
</organism>
<evidence type="ECO:0000259" key="8">
    <source>
        <dbReference type="Pfam" id="PF00905"/>
    </source>
</evidence>
<evidence type="ECO:0000313" key="9">
    <source>
        <dbReference type="EMBL" id="MBC8560406.1"/>
    </source>
</evidence>
<dbReference type="EC" id="3.5.2.6" evidence="3"/>
<evidence type="ECO:0000256" key="5">
    <source>
        <dbReference type="ARBA" id="ARBA00022801"/>
    </source>
</evidence>
<keyword evidence="7" id="KW-0812">Transmembrane</keyword>
<evidence type="ECO:0000256" key="6">
    <source>
        <dbReference type="ARBA" id="ARBA00023251"/>
    </source>
</evidence>
<keyword evidence="5" id="KW-0378">Hydrolase</keyword>
<evidence type="ECO:0000313" key="10">
    <source>
        <dbReference type="Proteomes" id="UP000610760"/>
    </source>
</evidence>
<keyword evidence="7" id="KW-0472">Membrane</keyword>
<comment type="caution">
    <text evidence="9">The sequence shown here is derived from an EMBL/GenBank/DDBJ whole genome shotgun (WGS) entry which is preliminary data.</text>
</comment>